<keyword evidence="3" id="KW-1185">Reference proteome</keyword>
<gene>
    <name evidence="2" type="ORF">GCM10025874_16640</name>
</gene>
<feature type="compositionally biased region" description="Basic and acidic residues" evidence="1">
    <location>
        <begin position="7"/>
        <end position="61"/>
    </location>
</feature>
<feature type="region of interest" description="Disordered" evidence="1">
    <location>
        <begin position="1"/>
        <end position="93"/>
    </location>
</feature>
<protein>
    <submittedName>
        <fullName evidence="2">Uncharacterized protein</fullName>
    </submittedName>
</protein>
<organism evidence="2 3">
    <name type="scientific">Arenivirga flava</name>
    <dbReference type="NCBI Taxonomy" id="1930060"/>
    <lineage>
        <taxon>Bacteria</taxon>
        <taxon>Bacillati</taxon>
        <taxon>Actinomycetota</taxon>
        <taxon>Actinomycetes</taxon>
        <taxon>Micrococcales</taxon>
        <taxon>Microbacteriaceae</taxon>
        <taxon>Arenivirga</taxon>
    </lineage>
</organism>
<name>A0AA37XBB1_9MICO</name>
<sequence length="137" mass="14328">MAEGEPADQRADGEDGEHDARLEAVVAEHRDDARLDGRGGADEQHTHHGGDGHDRLEEHLAEAAAAAGMRTRPSSGELRKKRPPTRVSAAGTSTPQAVPICVEMKVMATGPAIQMTSCALASSEKSGVSCFALTIFG</sequence>
<dbReference type="AlphaFoldDB" id="A0AA37XBB1"/>
<dbReference type="EMBL" id="BSUL01000001">
    <property type="protein sequence ID" value="GMA28411.1"/>
    <property type="molecule type" value="Genomic_DNA"/>
</dbReference>
<comment type="caution">
    <text evidence="2">The sequence shown here is derived from an EMBL/GenBank/DDBJ whole genome shotgun (WGS) entry which is preliminary data.</text>
</comment>
<dbReference type="Proteomes" id="UP001157160">
    <property type="component" value="Unassembled WGS sequence"/>
</dbReference>
<evidence type="ECO:0000313" key="3">
    <source>
        <dbReference type="Proteomes" id="UP001157160"/>
    </source>
</evidence>
<evidence type="ECO:0000256" key="1">
    <source>
        <dbReference type="SAM" id="MobiDB-lite"/>
    </source>
</evidence>
<evidence type="ECO:0000313" key="2">
    <source>
        <dbReference type="EMBL" id="GMA28411.1"/>
    </source>
</evidence>
<reference evidence="2 3" key="1">
    <citation type="journal article" date="2014" name="Int. J. Syst. Evol. Microbiol.">
        <title>Complete genome sequence of Corynebacterium casei LMG S-19264T (=DSM 44701T), isolated from a smear-ripened cheese.</title>
        <authorList>
            <consortium name="US DOE Joint Genome Institute (JGI-PGF)"/>
            <person name="Walter F."/>
            <person name="Albersmeier A."/>
            <person name="Kalinowski J."/>
            <person name="Ruckert C."/>
        </authorList>
    </citation>
    <scope>NUCLEOTIDE SEQUENCE [LARGE SCALE GENOMIC DNA]</scope>
    <source>
        <strain evidence="2 3">NBRC 112289</strain>
    </source>
</reference>
<proteinExistence type="predicted"/>
<accession>A0AA37XBB1</accession>